<comment type="similarity">
    <text evidence="2 11">Belongs to the LpxB family.</text>
</comment>
<evidence type="ECO:0000256" key="6">
    <source>
        <dbReference type="ARBA" id="ARBA00022556"/>
    </source>
</evidence>
<dbReference type="PANTHER" id="PTHR30372:SF4">
    <property type="entry name" value="LIPID-A-DISACCHARIDE SYNTHASE, MITOCHONDRIAL-RELATED"/>
    <property type="match status" value="1"/>
</dbReference>
<dbReference type="HAMAP" id="MF_00392">
    <property type="entry name" value="LpxB"/>
    <property type="match status" value="1"/>
</dbReference>
<evidence type="ECO:0000256" key="1">
    <source>
        <dbReference type="ARBA" id="ARBA00002056"/>
    </source>
</evidence>
<evidence type="ECO:0000256" key="7">
    <source>
        <dbReference type="ARBA" id="ARBA00022676"/>
    </source>
</evidence>
<evidence type="ECO:0000256" key="4">
    <source>
        <dbReference type="ARBA" id="ARBA00020902"/>
    </source>
</evidence>
<comment type="function">
    <text evidence="1 11">Condensation of UDP-2,3-diacylglucosamine and 2,3-diacylglucosamine-1-phosphate to form lipid A disaccharide, a precursor of lipid A, a phosphorylated glycolipid that anchors the lipopolysaccharide to the outer membrane of the cell.</text>
</comment>
<evidence type="ECO:0000313" key="12">
    <source>
        <dbReference type="EMBL" id="ADU92327.1"/>
    </source>
</evidence>
<evidence type="ECO:0000256" key="3">
    <source>
        <dbReference type="ARBA" id="ARBA00012687"/>
    </source>
</evidence>
<organism evidence="12 13">
    <name type="scientific">Taylorella equigenitalis (strain MCE9)</name>
    <dbReference type="NCBI Taxonomy" id="937774"/>
    <lineage>
        <taxon>Bacteria</taxon>
        <taxon>Pseudomonadati</taxon>
        <taxon>Pseudomonadota</taxon>
        <taxon>Betaproteobacteria</taxon>
        <taxon>Burkholderiales</taxon>
        <taxon>Alcaligenaceae</taxon>
        <taxon>Taylorella</taxon>
    </lineage>
</organism>
<keyword evidence="6 11" id="KW-0441">Lipid A biosynthesis</keyword>
<evidence type="ECO:0000256" key="8">
    <source>
        <dbReference type="ARBA" id="ARBA00022679"/>
    </source>
</evidence>
<dbReference type="SUPFAM" id="SSF53756">
    <property type="entry name" value="UDP-Glycosyltransferase/glycogen phosphorylase"/>
    <property type="match status" value="1"/>
</dbReference>
<dbReference type="AlphaFoldDB" id="A0A654KIN4"/>
<dbReference type="Pfam" id="PF02684">
    <property type="entry name" value="LpxB"/>
    <property type="match status" value="1"/>
</dbReference>
<name>A0A654KIN4_TAYEM</name>
<dbReference type="NCBIfam" id="TIGR00215">
    <property type="entry name" value="lpxB"/>
    <property type="match status" value="1"/>
</dbReference>
<gene>
    <name evidence="11" type="primary">lpxB</name>
    <name evidence="12" type="ordered locus">TEQUI_1413</name>
</gene>
<dbReference type="InterPro" id="IPR003835">
    <property type="entry name" value="Glyco_trans_19"/>
</dbReference>
<dbReference type="Proteomes" id="UP000007472">
    <property type="component" value="Chromosome"/>
</dbReference>
<dbReference type="PANTHER" id="PTHR30372">
    <property type="entry name" value="LIPID-A-DISACCHARIDE SYNTHASE"/>
    <property type="match status" value="1"/>
</dbReference>
<dbReference type="GO" id="GO:0009245">
    <property type="term" value="P:lipid A biosynthetic process"/>
    <property type="evidence" value="ECO:0007669"/>
    <property type="project" value="UniProtKB-UniRule"/>
</dbReference>
<dbReference type="KEGG" id="teq:TEQUI_1413"/>
<sequence length="392" mass="43816">MTSISIVAGEPSGDLLASRIIRGLNQKFNDLETYGIGGDHMAKEGFKTLYPMSILTVFGYVDALKRLPSLVSTYKGLKRTLIKNKPDVFIGIDAPDFNLRLEKQLKNNSIPTLHFVGPSIWAWRYERIYKIKDSVSHMLVLFPFEEEIYKKEGISVTYVGHPLAAQIPHEVNKNIARKSFGLNLKENDIVMAILPGSRNSEINQLSDLFFQTALRIQKAIEGIQFLVPVANESSKKLIEDKLTQFENDNIHLISTNRLDSSKPASWAVMQACDCALVSSGTATLELALHKKPMVISYKLTPLMIKIMKWKSGQTKPLVPWVGLPNILLNEFAVPEFLQDEATVENLSSACLDMINNIGSQKEKELISKFSALHKTLNINTPQIVADVVASYV</sequence>
<comment type="catalytic activity">
    <reaction evidence="10 11">
        <text>a lipid X + a UDP-2-N,3-O-bis[(3R)-3-hydroxyacyl]-alpha-D-glucosamine = a lipid A disaccharide + UDP + H(+)</text>
        <dbReference type="Rhea" id="RHEA:67828"/>
        <dbReference type="ChEBI" id="CHEBI:15378"/>
        <dbReference type="ChEBI" id="CHEBI:58223"/>
        <dbReference type="ChEBI" id="CHEBI:137748"/>
        <dbReference type="ChEBI" id="CHEBI:176338"/>
        <dbReference type="ChEBI" id="CHEBI:176343"/>
        <dbReference type="EC" id="2.4.1.182"/>
    </reaction>
</comment>
<dbReference type="EMBL" id="CP002456">
    <property type="protein sequence ID" value="ADU92327.1"/>
    <property type="molecule type" value="Genomic_DNA"/>
</dbReference>
<dbReference type="GO" id="GO:0005543">
    <property type="term" value="F:phospholipid binding"/>
    <property type="evidence" value="ECO:0007669"/>
    <property type="project" value="TreeGrafter"/>
</dbReference>
<evidence type="ECO:0000256" key="9">
    <source>
        <dbReference type="ARBA" id="ARBA00023098"/>
    </source>
</evidence>
<evidence type="ECO:0000256" key="2">
    <source>
        <dbReference type="ARBA" id="ARBA00007868"/>
    </source>
</evidence>
<dbReference type="UniPathway" id="UPA00973"/>
<proteinExistence type="inferred from homology"/>
<protein>
    <recommendedName>
        <fullName evidence="4 11">Lipid-A-disaccharide synthase</fullName>
        <ecNumber evidence="3 11">2.4.1.182</ecNumber>
    </recommendedName>
</protein>
<reference evidence="12 13" key="1">
    <citation type="journal article" date="2011" name="J. Bacteriol.">
        <title>Genome sequence of Taylorella equigenitalis MCE9, the causative agent of contagious equine metritis.</title>
        <authorList>
            <person name="Hebert L."/>
            <person name="Moumen B."/>
            <person name="Duquesne F."/>
            <person name="Breuil M.F."/>
            <person name="Laugier C."/>
            <person name="Batto J.M."/>
            <person name="Renault P."/>
            <person name="Petry S."/>
        </authorList>
    </citation>
    <scope>NUCLEOTIDE SEQUENCE [LARGE SCALE GENOMIC DNA]</scope>
    <source>
        <strain evidence="12 13">MCE9</strain>
    </source>
</reference>
<evidence type="ECO:0000256" key="11">
    <source>
        <dbReference type="HAMAP-Rule" id="MF_00392"/>
    </source>
</evidence>
<dbReference type="CDD" id="cd01635">
    <property type="entry name" value="Glycosyltransferase_GTB-type"/>
    <property type="match status" value="1"/>
</dbReference>
<evidence type="ECO:0000313" key="13">
    <source>
        <dbReference type="Proteomes" id="UP000007472"/>
    </source>
</evidence>
<dbReference type="GO" id="GO:0008915">
    <property type="term" value="F:lipid-A-disaccharide synthase activity"/>
    <property type="evidence" value="ECO:0007669"/>
    <property type="project" value="UniProtKB-UniRule"/>
</dbReference>
<keyword evidence="5 11" id="KW-0444">Lipid biosynthesis</keyword>
<accession>A0A654KIN4</accession>
<keyword evidence="8 11" id="KW-0808">Transferase</keyword>
<dbReference type="GO" id="GO:0016020">
    <property type="term" value="C:membrane"/>
    <property type="evidence" value="ECO:0007669"/>
    <property type="project" value="GOC"/>
</dbReference>
<comment type="pathway">
    <text evidence="11">Bacterial outer membrane biogenesis; LPS lipid A biosynthesis.</text>
</comment>
<keyword evidence="7 11" id="KW-0328">Glycosyltransferase</keyword>
<dbReference type="EC" id="2.4.1.182" evidence="3 11"/>
<evidence type="ECO:0000256" key="10">
    <source>
        <dbReference type="ARBA" id="ARBA00048975"/>
    </source>
</evidence>
<evidence type="ECO:0000256" key="5">
    <source>
        <dbReference type="ARBA" id="ARBA00022516"/>
    </source>
</evidence>
<keyword evidence="9 11" id="KW-0443">Lipid metabolism</keyword>